<dbReference type="InterPro" id="IPR000847">
    <property type="entry name" value="LysR_HTH_N"/>
</dbReference>
<dbReference type="CDD" id="cd08414">
    <property type="entry name" value="PBP2_LTTR_aromatics_like"/>
    <property type="match status" value="1"/>
</dbReference>
<feature type="region of interest" description="Disordered" evidence="5">
    <location>
        <begin position="1"/>
        <end position="26"/>
    </location>
</feature>
<evidence type="ECO:0000256" key="2">
    <source>
        <dbReference type="ARBA" id="ARBA00023015"/>
    </source>
</evidence>
<evidence type="ECO:0000256" key="4">
    <source>
        <dbReference type="ARBA" id="ARBA00023163"/>
    </source>
</evidence>
<dbReference type="PANTHER" id="PTHR30346">
    <property type="entry name" value="TRANSCRIPTIONAL DUAL REGULATOR HCAR-RELATED"/>
    <property type="match status" value="1"/>
</dbReference>
<evidence type="ECO:0000313" key="8">
    <source>
        <dbReference type="Proteomes" id="UP000316184"/>
    </source>
</evidence>
<comment type="similarity">
    <text evidence="1">Belongs to the LysR transcriptional regulatory family.</text>
</comment>
<dbReference type="InterPro" id="IPR005119">
    <property type="entry name" value="LysR_subst-bd"/>
</dbReference>
<reference evidence="7 8" key="1">
    <citation type="submission" date="2019-06" db="EMBL/GenBank/DDBJ databases">
        <title>Sequencing the genomes of 1000 actinobacteria strains.</title>
        <authorList>
            <person name="Klenk H.-P."/>
        </authorList>
    </citation>
    <scope>NUCLEOTIDE SEQUENCE [LARGE SCALE GENOMIC DNA]</scope>
    <source>
        <strain evidence="7 8">DSM 46699</strain>
    </source>
</reference>
<dbReference type="Pfam" id="PF03466">
    <property type="entry name" value="LysR_substrate"/>
    <property type="match status" value="1"/>
</dbReference>
<dbReference type="InterPro" id="IPR036388">
    <property type="entry name" value="WH-like_DNA-bd_sf"/>
</dbReference>
<dbReference type="SUPFAM" id="SSF46785">
    <property type="entry name" value="Winged helix' DNA-binding domain"/>
    <property type="match status" value="1"/>
</dbReference>
<dbReference type="OrthoDB" id="3286335at2"/>
<comment type="caution">
    <text evidence="7">The sequence shown here is derived from an EMBL/GenBank/DDBJ whole genome shotgun (WGS) entry which is preliminary data.</text>
</comment>
<dbReference type="AlphaFoldDB" id="A0A561U854"/>
<keyword evidence="3 7" id="KW-0238">DNA-binding</keyword>
<keyword evidence="2" id="KW-0805">Transcription regulation</keyword>
<dbReference type="Pfam" id="PF00126">
    <property type="entry name" value="HTH_1"/>
    <property type="match status" value="1"/>
</dbReference>
<accession>A0A561U854</accession>
<dbReference type="PANTHER" id="PTHR30346:SF29">
    <property type="entry name" value="LYSR SUBSTRATE-BINDING"/>
    <property type="match status" value="1"/>
</dbReference>
<dbReference type="PRINTS" id="PR00039">
    <property type="entry name" value="HTHLYSR"/>
</dbReference>
<evidence type="ECO:0000256" key="5">
    <source>
        <dbReference type="SAM" id="MobiDB-lite"/>
    </source>
</evidence>
<dbReference type="GO" id="GO:0003677">
    <property type="term" value="F:DNA binding"/>
    <property type="evidence" value="ECO:0007669"/>
    <property type="project" value="UniProtKB-KW"/>
</dbReference>
<dbReference type="Proteomes" id="UP000316184">
    <property type="component" value="Unassembled WGS sequence"/>
</dbReference>
<protein>
    <submittedName>
        <fullName evidence="7">DNA-binding transcriptional LysR family regulator</fullName>
    </submittedName>
</protein>
<dbReference type="Gene3D" id="3.40.190.10">
    <property type="entry name" value="Periplasmic binding protein-like II"/>
    <property type="match status" value="2"/>
</dbReference>
<gene>
    <name evidence="7" type="ORF">FHU35_12530</name>
</gene>
<sequence>MFAPFTFESAKRAAEPQANVQHSRHSDLEYHDPVALDVHPQSLRALLAVLDTGSFTAAADRLGFTQSALSKQMSALESETGAVLFRRAPRGVEATPAAHQLARRAIVVLDQLDAAERELVASPVGGKVALGAFPTAAMSLIPRTISRVRGENPSVIIDFAASSTPVQIRRLRAGRLDLAVLAVGEGLPDYDLTGIETEPLPSGPLLVAVGAKHRLARAHRVDVAELAEESWVVGRGARGAPQFGAWPTLSDPHHVAHLADWSTRLGFVAAGLGITVVPTLAESLLPPSVTAIEVDDPRWTGRATTLARIGPLTEPTATVRTALVGEARAIAGRTAGLQD</sequence>
<dbReference type="GO" id="GO:0003700">
    <property type="term" value="F:DNA-binding transcription factor activity"/>
    <property type="evidence" value="ECO:0007669"/>
    <property type="project" value="InterPro"/>
</dbReference>
<evidence type="ECO:0000256" key="3">
    <source>
        <dbReference type="ARBA" id="ARBA00023125"/>
    </source>
</evidence>
<dbReference type="Gene3D" id="1.10.10.10">
    <property type="entry name" value="Winged helix-like DNA-binding domain superfamily/Winged helix DNA-binding domain"/>
    <property type="match status" value="1"/>
</dbReference>
<dbReference type="EMBL" id="VIWX01000002">
    <property type="protein sequence ID" value="TWF95533.1"/>
    <property type="molecule type" value="Genomic_DNA"/>
</dbReference>
<organism evidence="7 8">
    <name type="scientific">Saccharopolyspora dendranthemae</name>
    <dbReference type="NCBI Taxonomy" id="1181886"/>
    <lineage>
        <taxon>Bacteria</taxon>
        <taxon>Bacillati</taxon>
        <taxon>Actinomycetota</taxon>
        <taxon>Actinomycetes</taxon>
        <taxon>Pseudonocardiales</taxon>
        <taxon>Pseudonocardiaceae</taxon>
        <taxon>Saccharopolyspora</taxon>
    </lineage>
</organism>
<dbReference type="InterPro" id="IPR036390">
    <property type="entry name" value="WH_DNA-bd_sf"/>
</dbReference>
<dbReference type="PROSITE" id="PS50931">
    <property type="entry name" value="HTH_LYSR"/>
    <property type="match status" value="1"/>
</dbReference>
<dbReference type="GO" id="GO:0032993">
    <property type="term" value="C:protein-DNA complex"/>
    <property type="evidence" value="ECO:0007669"/>
    <property type="project" value="TreeGrafter"/>
</dbReference>
<name>A0A561U854_9PSEU</name>
<keyword evidence="8" id="KW-1185">Reference proteome</keyword>
<feature type="domain" description="HTH lysR-type" evidence="6">
    <location>
        <begin position="41"/>
        <end position="95"/>
    </location>
</feature>
<keyword evidence="4" id="KW-0804">Transcription</keyword>
<proteinExistence type="inferred from homology"/>
<evidence type="ECO:0000259" key="6">
    <source>
        <dbReference type="PROSITE" id="PS50931"/>
    </source>
</evidence>
<evidence type="ECO:0000256" key="1">
    <source>
        <dbReference type="ARBA" id="ARBA00009437"/>
    </source>
</evidence>
<evidence type="ECO:0000313" key="7">
    <source>
        <dbReference type="EMBL" id="TWF95533.1"/>
    </source>
</evidence>
<dbReference type="SUPFAM" id="SSF53850">
    <property type="entry name" value="Periplasmic binding protein-like II"/>
    <property type="match status" value="1"/>
</dbReference>